<proteinExistence type="predicted"/>
<dbReference type="EMBL" id="JH000106">
    <property type="protein sequence ID" value="EGV94678.1"/>
    <property type="molecule type" value="Genomic_DNA"/>
</dbReference>
<dbReference type="Proteomes" id="UP000001075">
    <property type="component" value="Unassembled WGS sequence"/>
</dbReference>
<evidence type="ECO:0000313" key="3">
    <source>
        <dbReference type="Proteomes" id="UP000001075"/>
    </source>
</evidence>
<reference evidence="3" key="1">
    <citation type="journal article" date="2011" name="Nat. Biotechnol.">
        <title>The genomic sequence of the Chinese hamster ovary (CHO)-K1 cell line.</title>
        <authorList>
            <person name="Xu X."/>
            <person name="Nagarajan H."/>
            <person name="Lewis N.E."/>
            <person name="Pan S."/>
            <person name="Cai Z."/>
            <person name="Liu X."/>
            <person name="Chen W."/>
            <person name="Xie M."/>
            <person name="Wang W."/>
            <person name="Hammond S."/>
            <person name="Andersen M.R."/>
            <person name="Neff N."/>
            <person name="Passarelli B."/>
            <person name="Koh W."/>
            <person name="Fan H.C."/>
            <person name="Wang J."/>
            <person name="Gui Y."/>
            <person name="Lee K.H."/>
            <person name="Betenbaugh M.J."/>
            <person name="Quake S.R."/>
            <person name="Famili I."/>
            <person name="Palsson B.O."/>
            <person name="Wang J."/>
        </authorList>
    </citation>
    <scope>NUCLEOTIDE SEQUENCE [LARGE SCALE GENOMIC DNA]</scope>
    <source>
        <strain evidence="3">CHO K1 cell line</strain>
    </source>
</reference>
<organism evidence="2 3">
    <name type="scientific">Cricetulus griseus</name>
    <name type="common">Chinese hamster</name>
    <name type="synonym">Cricetulus barabensis griseus</name>
    <dbReference type="NCBI Taxonomy" id="10029"/>
    <lineage>
        <taxon>Eukaryota</taxon>
        <taxon>Metazoa</taxon>
        <taxon>Chordata</taxon>
        <taxon>Craniata</taxon>
        <taxon>Vertebrata</taxon>
        <taxon>Euteleostomi</taxon>
        <taxon>Mammalia</taxon>
        <taxon>Eutheria</taxon>
        <taxon>Euarchontoglires</taxon>
        <taxon>Glires</taxon>
        <taxon>Rodentia</taxon>
        <taxon>Myomorpha</taxon>
        <taxon>Muroidea</taxon>
        <taxon>Cricetidae</taxon>
        <taxon>Cricetinae</taxon>
        <taxon>Cricetulus</taxon>
    </lineage>
</organism>
<evidence type="ECO:0000313" key="2">
    <source>
        <dbReference type="EMBL" id="EGV94678.1"/>
    </source>
</evidence>
<dbReference type="InParanoid" id="G3H1K4"/>
<protein>
    <submittedName>
        <fullName evidence="2">Uncharacterized protein</fullName>
    </submittedName>
</protein>
<feature type="region of interest" description="Disordered" evidence="1">
    <location>
        <begin position="12"/>
        <end position="76"/>
    </location>
</feature>
<name>G3H1K4_CRIGR</name>
<evidence type="ECO:0000256" key="1">
    <source>
        <dbReference type="SAM" id="MobiDB-lite"/>
    </source>
</evidence>
<gene>
    <name evidence="2" type="ORF">I79_004033</name>
</gene>
<dbReference type="AlphaFoldDB" id="G3H1K4"/>
<accession>G3H1K4</accession>
<sequence length="76" mass="8289">MFSVLLPYRLPGQSLRGYYPSDSTTEKFRRCKREKMQLRRTPPPHAPPHSPTPGGGDLGHSEGASALEEGLPSGLS</sequence>
<feature type="compositionally biased region" description="Pro residues" evidence="1">
    <location>
        <begin position="41"/>
        <end position="51"/>
    </location>
</feature>
<dbReference type="GlyGen" id="G3H1K4">
    <property type="glycosylation" value="1 site"/>
</dbReference>